<feature type="transmembrane region" description="Helical" evidence="1">
    <location>
        <begin position="189"/>
        <end position="209"/>
    </location>
</feature>
<dbReference type="PANTHER" id="PTHR24148">
    <property type="entry name" value="ANKYRIN REPEAT DOMAIN-CONTAINING PROTEIN 39 HOMOLOG-RELATED"/>
    <property type="match status" value="1"/>
</dbReference>
<sequence>MSVLYESHKLPAGSKCIRVLDVSGVPTQSSDEPVQGRLRVIPLNGTQKFAALSFCKSADQLKFDQGMTLVTKPRFGGSYPYVTYSDIEELLGRPWVTRLWTYQEIILAANPVVVCGSHHVPWSNFTLSLLFLHNIECFEPKSITSPWANIMINRENPKTSNFSIQNGLPTTLASYISLVRRISRIKQNIATIEVVIVIAGPPYSGLFALAAQRPITYVIFVCFVIWAFVVFHIFKMFPKVFNPDPSRTRYSKQANHVPSDGLAISLYCRKAKDPKDMAFGMWAVLKRAGASNLPAPDDSLGLGHVYWIFSSQLITTTQRLDLLLLAAAKGVHGEPSWVPDWSAYGNNDWDISFSNVSASHHYSGTQDHRYRVATDPPEHISLNRPQTVLTVRARAMKTPVEALDLLMANTDAWAVQLVLCNFLASAKKTQFRLFPFTGTFEPSSSRREPWANGCGSDRVQDGDIILQVQGVPRRLIVRERHGSSEQEQAVEIILDMRRLLGLMYSKRPEIKVMRFFRFVPLRARYTCASARPQGETSDKYVQRTTCYTRF</sequence>
<gene>
    <name evidence="2" type="ORF">PG991_013928</name>
</gene>
<comment type="caution">
    <text evidence="2">The sequence shown here is derived from an EMBL/GenBank/DDBJ whole genome shotgun (WGS) entry which is preliminary data.</text>
</comment>
<keyword evidence="1" id="KW-1133">Transmembrane helix</keyword>
<keyword evidence="1" id="KW-0812">Transmembrane</keyword>
<evidence type="ECO:0000313" key="2">
    <source>
        <dbReference type="EMBL" id="KAK8001706.1"/>
    </source>
</evidence>
<keyword evidence="1" id="KW-0472">Membrane</keyword>
<evidence type="ECO:0000256" key="1">
    <source>
        <dbReference type="SAM" id="Phobius"/>
    </source>
</evidence>
<organism evidence="2 3">
    <name type="scientific">Apiospora marii</name>
    <dbReference type="NCBI Taxonomy" id="335849"/>
    <lineage>
        <taxon>Eukaryota</taxon>
        <taxon>Fungi</taxon>
        <taxon>Dikarya</taxon>
        <taxon>Ascomycota</taxon>
        <taxon>Pezizomycotina</taxon>
        <taxon>Sordariomycetes</taxon>
        <taxon>Xylariomycetidae</taxon>
        <taxon>Amphisphaeriales</taxon>
        <taxon>Apiosporaceae</taxon>
        <taxon>Apiospora</taxon>
    </lineage>
</organism>
<dbReference type="InterPro" id="IPR052895">
    <property type="entry name" value="HetReg/Transcr_Mod"/>
</dbReference>
<accession>A0ABR1R7E6</accession>
<evidence type="ECO:0008006" key="4">
    <source>
        <dbReference type="Google" id="ProtNLM"/>
    </source>
</evidence>
<reference evidence="2 3" key="1">
    <citation type="submission" date="2023-01" db="EMBL/GenBank/DDBJ databases">
        <title>Analysis of 21 Apiospora genomes using comparative genomics revels a genus with tremendous synthesis potential of carbohydrate active enzymes and secondary metabolites.</title>
        <authorList>
            <person name="Sorensen T."/>
        </authorList>
    </citation>
    <scope>NUCLEOTIDE SEQUENCE [LARGE SCALE GENOMIC DNA]</scope>
    <source>
        <strain evidence="2 3">CBS 20057</strain>
    </source>
</reference>
<evidence type="ECO:0000313" key="3">
    <source>
        <dbReference type="Proteomes" id="UP001396898"/>
    </source>
</evidence>
<dbReference type="EMBL" id="JAQQWI010000018">
    <property type="protein sequence ID" value="KAK8001706.1"/>
    <property type="molecule type" value="Genomic_DNA"/>
</dbReference>
<dbReference type="PANTHER" id="PTHR24148:SF82">
    <property type="entry name" value="HETEROKARYON INCOMPATIBILITY DOMAIN-CONTAINING PROTEIN"/>
    <property type="match status" value="1"/>
</dbReference>
<dbReference type="Proteomes" id="UP001396898">
    <property type="component" value="Unassembled WGS sequence"/>
</dbReference>
<feature type="transmembrane region" description="Helical" evidence="1">
    <location>
        <begin position="215"/>
        <end position="234"/>
    </location>
</feature>
<protein>
    <recommendedName>
        <fullName evidence="4">Heterokaryon incompatibility domain-containing protein</fullName>
    </recommendedName>
</protein>
<keyword evidence="3" id="KW-1185">Reference proteome</keyword>
<proteinExistence type="predicted"/>
<name>A0ABR1R7E6_9PEZI</name>